<comment type="catalytic activity">
    <reaction evidence="1">
        <text>ATP + protein L-histidine = ADP + protein N-phospho-L-histidine.</text>
        <dbReference type="EC" id="2.7.13.3"/>
    </reaction>
</comment>
<dbReference type="RefSeq" id="WP_136641609.1">
    <property type="nucleotide sequence ID" value="NZ_QYRT01000010.1"/>
</dbReference>
<evidence type="ECO:0000256" key="6">
    <source>
        <dbReference type="SAM" id="MobiDB-lite"/>
    </source>
</evidence>
<dbReference type="PANTHER" id="PTHR24421">
    <property type="entry name" value="NITRATE/NITRITE SENSOR PROTEIN NARX-RELATED"/>
    <property type="match status" value="1"/>
</dbReference>
<dbReference type="GO" id="GO:0004673">
    <property type="term" value="F:protein histidine kinase activity"/>
    <property type="evidence" value="ECO:0007669"/>
    <property type="project" value="UniProtKB-EC"/>
</dbReference>
<keyword evidence="7" id="KW-0812">Transmembrane</keyword>
<feature type="transmembrane region" description="Helical" evidence="7">
    <location>
        <begin position="167"/>
        <end position="184"/>
    </location>
</feature>
<feature type="domain" description="Histidine kinase/HSP90-like ATPase" evidence="8">
    <location>
        <begin position="345"/>
        <end position="435"/>
    </location>
</feature>
<feature type="transmembrane region" description="Helical" evidence="7">
    <location>
        <begin position="146"/>
        <end position="162"/>
    </location>
</feature>
<keyword evidence="4" id="KW-0418">Kinase</keyword>
<evidence type="ECO:0000256" key="3">
    <source>
        <dbReference type="ARBA" id="ARBA00022679"/>
    </source>
</evidence>
<keyword evidence="7" id="KW-1133">Transmembrane helix</keyword>
<dbReference type="InterPro" id="IPR050482">
    <property type="entry name" value="Sensor_HK_TwoCompSys"/>
</dbReference>
<evidence type="ECO:0000256" key="4">
    <source>
        <dbReference type="ARBA" id="ARBA00022777"/>
    </source>
</evidence>
<dbReference type="OrthoDB" id="144293at2"/>
<evidence type="ECO:0000256" key="5">
    <source>
        <dbReference type="ARBA" id="ARBA00023012"/>
    </source>
</evidence>
<evidence type="ECO:0000313" key="10">
    <source>
        <dbReference type="Proteomes" id="UP000306192"/>
    </source>
</evidence>
<dbReference type="PANTHER" id="PTHR24421:SF10">
    <property type="entry name" value="NITRATE_NITRITE SENSOR PROTEIN NARQ"/>
    <property type="match status" value="1"/>
</dbReference>
<feature type="transmembrane region" description="Helical" evidence="7">
    <location>
        <begin position="115"/>
        <end position="134"/>
    </location>
</feature>
<evidence type="ECO:0000313" key="9">
    <source>
        <dbReference type="EMBL" id="TIH37788.1"/>
    </source>
</evidence>
<evidence type="ECO:0000256" key="7">
    <source>
        <dbReference type="SAM" id="Phobius"/>
    </source>
</evidence>
<feature type="transmembrane region" description="Helical" evidence="7">
    <location>
        <begin position="62"/>
        <end position="82"/>
    </location>
</feature>
<dbReference type="AlphaFoldDB" id="A0A4T2C6B7"/>
<feature type="compositionally biased region" description="Pro residues" evidence="6">
    <location>
        <begin position="9"/>
        <end position="30"/>
    </location>
</feature>
<feature type="transmembrane region" description="Helical" evidence="7">
    <location>
        <begin position="88"/>
        <end position="108"/>
    </location>
</feature>
<proteinExistence type="predicted"/>
<protein>
    <recommendedName>
        <fullName evidence="2">histidine kinase</fullName>
        <ecNumber evidence="2">2.7.13.3</ecNumber>
    </recommendedName>
</protein>
<dbReference type="Pfam" id="PF02518">
    <property type="entry name" value="HATPase_c"/>
    <property type="match status" value="1"/>
</dbReference>
<feature type="transmembrane region" description="Helical" evidence="7">
    <location>
        <begin position="190"/>
        <end position="213"/>
    </location>
</feature>
<evidence type="ECO:0000256" key="2">
    <source>
        <dbReference type="ARBA" id="ARBA00012438"/>
    </source>
</evidence>
<gene>
    <name evidence="9" type="ORF">D4765_07170</name>
</gene>
<reference evidence="9 10" key="1">
    <citation type="journal article" date="2019" name="Microorganisms">
        <title>Systematic Affiliation and Genome Analysis of Subtercola vilae DB165(T) with Particular Emphasis on Cold Adaptation of an Isolate from a High-Altitude Cold Volcano Lake.</title>
        <authorList>
            <person name="Villalobos A.S."/>
            <person name="Wiese J."/>
            <person name="Imhoff J.F."/>
            <person name="Dorador C."/>
            <person name="Keller A."/>
            <person name="Hentschel U."/>
        </authorList>
    </citation>
    <scope>NUCLEOTIDE SEQUENCE [LARGE SCALE GENOMIC DNA]</scope>
    <source>
        <strain evidence="9 10">DB165</strain>
    </source>
</reference>
<accession>A0A4T2C6B7</accession>
<name>A0A4T2C6B7_9MICO</name>
<evidence type="ECO:0000259" key="8">
    <source>
        <dbReference type="Pfam" id="PF02518"/>
    </source>
</evidence>
<keyword evidence="7" id="KW-0472">Membrane</keyword>
<dbReference type="GO" id="GO:0000160">
    <property type="term" value="P:phosphorelay signal transduction system"/>
    <property type="evidence" value="ECO:0007669"/>
    <property type="project" value="UniProtKB-KW"/>
</dbReference>
<dbReference type="InterPro" id="IPR003594">
    <property type="entry name" value="HATPase_dom"/>
</dbReference>
<dbReference type="Gene3D" id="3.30.565.10">
    <property type="entry name" value="Histidine kinase-like ATPase, C-terminal domain"/>
    <property type="match status" value="1"/>
</dbReference>
<organism evidence="9 10">
    <name type="scientific">Subtercola vilae</name>
    <dbReference type="NCBI Taxonomy" id="2056433"/>
    <lineage>
        <taxon>Bacteria</taxon>
        <taxon>Bacillati</taxon>
        <taxon>Actinomycetota</taxon>
        <taxon>Actinomycetes</taxon>
        <taxon>Micrococcales</taxon>
        <taxon>Microbacteriaceae</taxon>
        <taxon>Subtercola</taxon>
    </lineage>
</organism>
<dbReference type="InterPro" id="IPR036890">
    <property type="entry name" value="HATPase_C_sf"/>
</dbReference>
<dbReference type="EMBL" id="QYRT01000010">
    <property type="protein sequence ID" value="TIH37788.1"/>
    <property type="molecule type" value="Genomic_DNA"/>
</dbReference>
<feature type="region of interest" description="Disordered" evidence="6">
    <location>
        <begin position="1"/>
        <end position="38"/>
    </location>
</feature>
<keyword evidence="5" id="KW-0902">Two-component regulatory system</keyword>
<sequence>MPGADVPAPARPSPGHPAPAPAPPPAPAGPAQPAQPAQPPLLRLRSALTRSSVETIVSRSSAGFAVLFAMPALPSIAASWGWLPLGWAVGFVLVVFVQLMVILVAAIARRGVRASMAFFALSYPILLVLWPLAITDTAAARGNQPWLWFLLDVAFAYAAVAFPWRWAAVYSVGVTCVYVFIRTVPAGGSASVGFALIDGFYVTLIGAFILMIVTSLRAAADRVDAAQVTATREYARAALNHASELERVKVDALVHDTVLTTLITAARAESVDERRRAVTLAQNSLDTLQHSAGVFGPTAVPLAQFAERLADAARLLSSRIDYSTGPLDERLLPAPVAEALYSAGVQALINSLQHAGGDATAGAGDTVSRTLSVHSESFDDVTVQVADTGVGFMADAVPPARLGLRVSVRERVHMVGGVVEVLSMPGGGTSIVLSWRPGTPS</sequence>
<comment type="caution">
    <text evidence="9">The sequence shown here is derived from an EMBL/GenBank/DDBJ whole genome shotgun (WGS) entry which is preliminary data.</text>
</comment>
<keyword evidence="10" id="KW-1185">Reference proteome</keyword>
<keyword evidence="3" id="KW-0808">Transferase</keyword>
<dbReference type="SUPFAM" id="SSF55874">
    <property type="entry name" value="ATPase domain of HSP90 chaperone/DNA topoisomerase II/histidine kinase"/>
    <property type="match status" value="1"/>
</dbReference>
<dbReference type="Proteomes" id="UP000306192">
    <property type="component" value="Unassembled WGS sequence"/>
</dbReference>
<dbReference type="EC" id="2.7.13.3" evidence="2"/>
<evidence type="ECO:0000256" key="1">
    <source>
        <dbReference type="ARBA" id="ARBA00000085"/>
    </source>
</evidence>